<dbReference type="EnsemblPlants" id="KRG90896">
    <property type="protein sequence ID" value="KRG90896"/>
    <property type="gene ID" value="GLYMA_20G120400"/>
</dbReference>
<reference evidence="1" key="3">
    <citation type="submission" date="2018-07" db="EMBL/GenBank/DDBJ databases">
        <title>WGS assembly of Glycine max.</title>
        <authorList>
            <person name="Schmutz J."/>
            <person name="Cannon S."/>
            <person name="Schlueter J."/>
            <person name="Ma J."/>
            <person name="Mitros T."/>
            <person name="Nelson W."/>
            <person name="Hyten D."/>
            <person name="Song Q."/>
            <person name="Thelen J."/>
            <person name="Cheng J."/>
            <person name="Xu D."/>
            <person name="Hellsten U."/>
            <person name="May G."/>
            <person name="Yu Y."/>
            <person name="Sakurai T."/>
            <person name="Umezawa T."/>
            <person name="Bhattacharyya M."/>
            <person name="Sandhu D."/>
            <person name="Valliyodan B."/>
            <person name="Lindquist E."/>
            <person name="Peto M."/>
            <person name="Grant D."/>
            <person name="Shu S."/>
            <person name="Goodstein D."/>
            <person name="Barry K."/>
            <person name="Futrell-Griggs M."/>
            <person name="Abernathy B."/>
            <person name="Du J."/>
            <person name="Tian Z."/>
            <person name="Zhu L."/>
            <person name="Gill N."/>
            <person name="Joshi T."/>
            <person name="Libault M."/>
            <person name="Sethuraman A."/>
            <person name="Zhang X."/>
            <person name="Shinozaki K."/>
            <person name="Nguyen H."/>
            <person name="Wing R."/>
            <person name="Cregan P."/>
            <person name="Specht J."/>
            <person name="Grimwood J."/>
            <person name="Rokhsar D."/>
            <person name="Stacey G."/>
            <person name="Shoemaker R."/>
            <person name="Jackson S."/>
        </authorList>
    </citation>
    <scope>NUCLEOTIDE SEQUENCE</scope>
    <source>
        <tissue evidence="1">Callus</tissue>
    </source>
</reference>
<evidence type="ECO:0000313" key="2">
    <source>
        <dbReference type="EnsemblPlants" id="KRG90896"/>
    </source>
</evidence>
<dbReference type="Gramene" id="KRG90896">
    <property type="protein sequence ID" value="KRG90896"/>
    <property type="gene ID" value="GLYMA_20G120400"/>
</dbReference>
<dbReference type="EMBL" id="CM000853">
    <property type="protein sequence ID" value="KRG90896.1"/>
    <property type="molecule type" value="Genomic_DNA"/>
</dbReference>
<reference evidence="2" key="2">
    <citation type="submission" date="2018-02" db="UniProtKB">
        <authorList>
            <consortium name="EnsemblPlants"/>
        </authorList>
    </citation>
    <scope>IDENTIFICATION</scope>
    <source>
        <strain evidence="2">Williams 82</strain>
    </source>
</reference>
<dbReference type="AlphaFoldDB" id="A0A0R0EBF5"/>
<reference evidence="1 2" key="1">
    <citation type="journal article" date="2010" name="Nature">
        <title>Genome sequence of the palaeopolyploid soybean.</title>
        <authorList>
            <person name="Schmutz J."/>
            <person name="Cannon S.B."/>
            <person name="Schlueter J."/>
            <person name="Ma J."/>
            <person name="Mitros T."/>
            <person name="Nelson W."/>
            <person name="Hyten D.L."/>
            <person name="Song Q."/>
            <person name="Thelen J.J."/>
            <person name="Cheng J."/>
            <person name="Xu D."/>
            <person name="Hellsten U."/>
            <person name="May G.D."/>
            <person name="Yu Y."/>
            <person name="Sakurai T."/>
            <person name="Umezawa T."/>
            <person name="Bhattacharyya M.K."/>
            <person name="Sandhu D."/>
            <person name="Valliyodan B."/>
            <person name="Lindquist E."/>
            <person name="Peto M."/>
            <person name="Grant D."/>
            <person name="Shu S."/>
            <person name="Goodstein D."/>
            <person name="Barry K."/>
            <person name="Futrell-Griggs M."/>
            <person name="Abernathy B."/>
            <person name="Du J."/>
            <person name="Tian Z."/>
            <person name="Zhu L."/>
            <person name="Gill N."/>
            <person name="Joshi T."/>
            <person name="Libault M."/>
            <person name="Sethuraman A."/>
            <person name="Zhang X.-C."/>
            <person name="Shinozaki K."/>
            <person name="Nguyen H.T."/>
            <person name="Wing R.A."/>
            <person name="Cregan P."/>
            <person name="Specht J."/>
            <person name="Grimwood J."/>
            <person name="Rokhsar D."/>
            <person name="Stacey G."/>
            <person name="Shoemaker R.C."/>
            <person name="Jackson S.A."/>
        </authorList>
    </citation>
    <scope>NUCLEOTIDE SEQUENCE [LARGE SCALE GENOMIC DNA]</scope>
    <source>
        <strain evidence="2">cv. Williams 82</strain>
        <tissue evidence="1">Callus</tissue>
    </source>
</reference>
<proteinExistence type="predicted"/>
<dbReference type="InParanoid" id="A0A0R0EBF5"/>
<gene>
    <name evidence="1" type="ORF">GLYMA_20G120400</name>
</gene>
<protein>
    <submittedName>
        <fullName evidence="1 2">Uncharacterized protein</fullName>
    </submittedName>
</protein>
<organism evidence="1">
    <name type="scientific">Glycine max</name>
    <name type="common">Soybean</name>
    <name type="synonym">Glycine hispida</name>
    <dbReference type="NCBI Taxonomy" id="3847"/>
    <lineage>
        <taxon>Eukaryota</taxon>
        <taxon>Viridiplantae</taxon>
        <taxon>Streptophyta</taxon>
        <taxon>Embryophyta</taxon>
        <taxon>Tracheophyta</taxon>
        <taxon>Spermatophyta</taxon>
        <taxon>Magnoliopsida</taxon>
        <taxon>eudicotyledons</taxon>
        <taxon>Gunneridae</taxon>
        <taxon>Pentapetalae</taxon>
        <taxon>rosids</taxon>
        <taxon>fabids</taxon>
        <taxon>Fabales</taxon>
        <taxon>Fabaceae</taxon>
        <taxon>Papilionoideae</taxon>
        <taxon>50 kb inversion clade</taxon>
        <taxon>NPAAA clade</taxon>
        <taxon>indigoferoid/millettioid clade</taxon>
        <taxon>Phaseoleae</taxon>
        <taxon>Glycine</taxon>
        <taxon>Glycine subgen. Soja</taxon>
    </lineage>
</organism>
<dbReference type="Proteomes" id="UP000008827">
    <property type="component" value="Chromosome 20"/>
</dbReference>
<sequence>MQSQPLETLSTSFPNPPLLHIATSLNPSFCSKRVNNLILLCQRHPPPASTFLGFELISESGYQRNAGLVSQCLSNCVRQKFQ</sequence>
<evidence type="ECO:0000313" key="1">
    <source>
        <dbReference type="EMBL" id="KRG90896.1"/>
    </source>
</evidence>
<evidence type="ECO:0000313" key="3">
    <source>
        <dbReference type="Proteomes" id="UP000008827"/>
    </source>
</evidence>
<keyword evidence="3" id="KW-1185">Reference proteome</keyword>
<name>A0A0R0EBF5_SOYBN</name>
<accession>A0A0R0EBF5</accession>